<sequence>MPERFRRHNADKFRRERPIYTVHEDYTITVSQPSIVIGQYTTTWQEMQACDDRIEKLADGTIRYTGPLRPPQRAQRQAQAGEAEVGVGQGQQACHPQEQQPRAPQEQQVCHPQEQQPPPPQEQQARHPQEKQPLEGTAQPAITINNATGGQIIIQGTSQRDALQDTLFVFRLRNLLNGLYCLKHIRE</sequence>
<dbReference type="GeneID" id="87845443"/>
<protein>
    <submittedName>
        <fullName evidence="2">Uncharacterized protein</fullName>
    </submittedName>
</protein>
<keyword evidence="3" id="KW-1185">Reference proteome</keyword>
<comment type="caution">
    <text evidence="2">The sequence shown here is derived from an EMBL/GenBank/DDBJ whole genome shotgun (WGS) entry which is preliminary data.</text>
</comment>
<reference evidence="2" key="2">
    <citation type="submission" date="2023-06" db="EMBL/GenBank/DDBJ databases">
        <authorList>
            <consortium name="Lawrence Berkeley National Laboratory"/>
            <person name="Haridas S."/>
            <person name="Hensen N."/>
            <person name="Bonometti L."/>
            <person name="Westerberg I."/>
            <person name="Brannstrom I.O."/>
            <person name="Guillou S."/>
            <person name="Cros-Aarteil S."/>
            <person name="Calhoun S."/>
            <person name="Kuo A."/>
            <person name="Mondo S."/>
            <person name="Pangilinan J."/>
            <person name="Riley R."/>
            <person name="Labutti K."/>
            <person name="Andreopoulos B."/>
            <person name="Lipzen A."/>
            <person name="Chen C."/>
            <person name="Yanf M."/>
            <person name="Daum C."/>
            <person name="Ng V."/>
            <person name="Clum A."/>
            <person name="Steindorff A."/>
            <person name="Ohm R."/>
            <person name="Martin F."/>
            <person name="Silar P."/>
            <person name="Natvig D."/>
            <person name="Lalanne C."/>
            <person name="Gautier V."/>
            <person name="Ament-Velasquez S.L."/>
            <person name="Kruys A."/>
            <person name="Hutchinson M.I."/>
            <person name="Powell A.J."/>
            <person name="Barry K."/>
            <person name="Miller A.N."/>
            <person name="Grigoriev I.V."/>
            <person name="Debuchy R."/>
            <person name="Gladieux P."/>
            <person name="Thoren M.H."/>
            <person name="Johannesson H."/>
        </authorList>
    </citation>
    <scope>NUCLEOTIDE SEQUENCE</scope>
    <source>
        <strain evidence="2">CBS 168.71</strain>
    </source>
</reference>
<proteinExistence type="predicted"/>
<feature type="region of interest" description="Disordered" evidence="1">
    <location>
        <begin position="63"/>
        <end position="134"/>
    </location>
</feature>
<evidence type="ECO:0000313" key="2">
    <source>
        <dbReference type="EMBL" id="KAK3290540.1"/>
    </source>
</evidence>
<feature type="compositionally biased region" description="Low complexity" evidence="1">
    <location>
        <begin position="71"/>
        <end position="114"/>
    </location>
</feature>
<dbReference type="Proteomes" id="UP001278766">
    <property type="component" value="Unassembled WGS sequence"/>
</dbReference>
<dbReference type="EMBL" id="JAUEPN010000013">
    <property type="protein sequence ID" value="KAK3290540.1"/>
    <property type="molecule type" value="Genomic_DNA"/>
</dbReference>
<feature type="compositionally biased region" description="Basic and acidic residues" evidence="1">
    <location>
        <begin position="124"/>
        <end position="133"/>
    </location>
</feature>
<dbReference type="RefSeq" id="XP_062654054.1">
    <property type="nucleotide sequence ID" value="XM_062808495.1"/>
</dbReference>
<evidence type="ECO:0000313" key="3">
    <source>
        <dbReference type="Proteomes" id="UP001278766"/>
    </source>
</evidence>
<reference evidence="2" key="1">
    <citation type="journal article" date="2023" name="Mol. Phylogenet. Evol.">
        <title>Genome-scale phylogeny and comparative genomics of the fungal order Sordariales.</title>
        <authorList>
            <person name="Hensen N."/>
            <person name="Bonometti L."/>
            <person name="Westerberg I."/>
            <person name="Brannstrom I.O."/>
            <person name="Guillou S."/>
            <person name="Cros-Aarteil S."/>
            <person name="Calhoun S."/>
            <person name="Haridas S."/>
            <person name="Kuo A."/>
            <person name="Mondo S."/>
            <person name="Pangilinan J."/>
            <person name="Riley R."/>
            <person name="LaButti K."/>
            <person name="Andreopoulos B."/>
            <person name="Lipzen A."/>
            <person name="Chen C."/>
            <person name="Yan M."/>
            <person name="Daum C."/>
            <person name="Ng V."/>
            <person name="Clum A."/>
            <person name="Steindorff A."/>
            <person name="Ohm R.A."/>
            <person name="Martin F."/>
            <person name="Silar P."/>
            <person name="Natvig D.O."/>
            <person name="Lalanne C."/>
            <person name="Gautier V."/>
            <person name="Ament-Velasquez S.L."/>
            <person name="Kruys A."/>
            <person name="Hutchinson M.I."/>
            <person name="Powell A.J."/>
            <person name="Barry K."/>
            <person name="Miller A.N."/>
            <person name="Grigoriev I.V."/>
            <person name="Debuchy R."/>
            <person name="Gladieux P."/>
            <person name="Hiltunen Thoren M."/>
            <person name="Johannesson H."/>
        </authorList>
    </citation>
    <scope>NUCLEOTIDE SEQUENCE</scope>
    <source>
        <strain evidence="2">CBS 168.71</strain>
    </source>
</reference>
<name>A0AAE0LMP2_9PEZI</name>
<accession>A0AAE0LMP2</accession>
<dbReference type="AlphaFoldDB" id="A0AAE0LMP2"/>
<organism evidence="2 3">
    <name type="scientific">Chaetomium fimeti</name>
    <dbReference type="NCBI Taxonomy" id="1854472"/>
    <lineage>
        <taxon>Eukaryota</taxon>
        <taxon>Fungi</taxon>
        <taxon>Dikarya</taxon>
        <taxon>Ascomycota</taxon>
        <taxon>Pezizomycotina</taxon>
        <taxon>Sordariomycetes</taxon>
        <taxon>Sordariomycetidae</taxon>
        <taxon>Sordariales</taxon>
        <taxon>Chaetomiaceae</taxon>
        <taxon>Chaetomium</taxon>
    </lineage>
</organism>
<gene>
    <name evidence="2" type="ORF">B0H64DRAFT_60453</name>
</gene>
<evidence type="ECO:0000256" key="1">
    <source>
        <dbReference type="SAM" id="MobiDB-lite"/>
    </source>
</evidence>